<evidence type="ECO:0000313" key="1">
    <source>
        <dbReference type="Proteomes" id="UP000095283"/>
    </source>
</evidence>
<accession>A0A1I7WCB3</accession>
<dbReference type="AlphaFoldDB" id="A0A1I7WCB3"/>
<reference evidence="2" key="1">
    <citation type="submission" date="2016-11" db="UniProtKB">
        <authorList>
            <consortium name="WormBaseParasite"/>
        </authorList>
    </citation>
    <scope>IDENTIFICATION</scope>
</reference>
<dbReference type="Proteomes" id="UP000095283">
    <property type="component" value="Unplaced"/>
</dbReference>
<name>A0A1I7WCB3_HETBA</name>
<dbReference type="WBParaSite" id="Hba_02348">
    <property type="protein sequence ID" value="Hba_02348"/>
    <property type="gene ID" value="Hba_02348"/>
</dbReference>
<protein>
    <submittedName>
        <fullName evidence="2">Reverse transcriptase domain-containing protein</fullName>
    </submittedName>
</protein>
<proteinExistence type="predicted"/>
<sequence length="121" mass="13763">MTTMSVTTKNKSDQLRKSKTFQQITYTAPQYMHRVVTRLKKYCRLCNKEAHVPQSCTMYDTKTSITVPHITKITRSTENNNEIITSASTQLQTISGEAFNQTVALMKAEVNAINPSTRKMQ</sequence>
<keyword evidence="1" id="KW-1185">Reference proteome</keyword>
<evidence type="ECO:0000313" key="2">
    <source>
        <dbReference type="WBParaSite" id="Hba_02348"/>
    </source>
</evidence>
<organism evidence="1 2">
    <name type="scientific">Heterorhabditis bacteriophora</name>
    <name type="common">Entomopathogenic nematode worm</name>
    <dbReference type="NCBI Taxonomy" id="37862"/>
    <lineage>
        <taxon>Eukaryota</taxon>
        <taxon>Metazoa</taxon>
        <taxon>Ecdysozoa</taxon>
        <taxon>Nematoda</taxon>
        <taxon>Chromadorea</taxon>
        <taxon>Rhabditida</taxon>
        <taxon>Rhabditina</taxon>
        <taxon>Rhabditomorpha</taxon>
        <taxon>Strongyloidea</taxon>
        <taxon>Heterorhabditidae</taxon>
        <taxon>Heterorhabditis</taxon>
    </lineage>
</organism>